<accession>A0A6I5A4W6</accession>
<evidence type="ECO:0000256" key="4">
    <source>
        <dbReference type="ARBA" id="ARBA00054572"/>
    </source>
</evidence>
<proteinExistence type="inferred from homology"/>
<dbReference type="OrthoDB" id="9762913at2"/>
<feature type="domain" description="Aldehyde dehydrogenase" evidence="7">
    <location>
        <begin position="17"/>
        <end position="472"/>
    </location>
</feature>
<evidence type="ECO:0000256" key="5">
    <source>
        <dbReference type="ARBA" id="ARBA00066984"/>
    </source>
</evidence>
<comment type="similarity">
    <text evidence="1">Belongs to the aldehyde dehydrogenase family.</text>
</comment>
<evidence type="ECO:0000256" key="3">
    <source>
        <dbReference type="ARBA" id="ARBA00050326"/>
    </source>
</evidence>
<dbReference type="Pfam" id="PF00171">
    <property type="entry name" value="Aldedh"/>
    <property type="match status" value="1"/>
</dbReference>
<evidence type="ECO:0000256" key="6">
    <source>
        <dbReference type="ARBA" id="ARBA00067277"/>
    </source>
</evidence>
<dbReference type="InterPro" id="IPR016161">
    <property type="entry name" value="Ald_DH/histidinol_DH"/>
</dbReference>
<dbReference type="InterPro" id="IPR051020">
    <property type="entry name" value="ALDH-related_metabolic_enz"/>
</dbReference>
<dbReference type="CDD" id="cd07149">
    <property type="entry name" value="ALDH_y4uC"/>
    <property type="match status" value="1"/>
</dbReference>
<dbReference type="EMBL" id="WMEQ01000016">
    <property type="protein sequence ID" value="MYL35385.1"/>
    <property type="molecule type" value="Genomic_DNA"/>
</dbReference>
<evidence type="ECO:0000313" key="9">
    <source>
        <dbReference type="Proteomes" id="UP000468638"/>
    </source>
</evidence>
<dbReference type="PANTHER" id="PTHR42991:SF1">
    <property type="entry name" value="ALDEHYDE DEHYDROGENASE"/>
    <property type="match status" value="1"/>
</dbReference>
<comment type="function">
    <text evidence="4">Part of the sulfo-TAL (or sulfo-SFT) pathway, a D-sulfoquinovose degradation pathway that produces sulfolactate (SL). Catalyzes the oxidation of 3-sulfolactaldehyde (SLA) to sulfolactate (SL).</text>
</comment>
<protein>
    <recommendedName>
        <fullName evidence="6">3-sulfolactaldehyde dehydrogenase</fullName>
        <ecNumber evidence="5">1.2.1.97</ecNumber>
    </recommendedName>
</protein>
<evidence type="ECO:0000259" key="7">
    <source>
        <dbReference type="Pfam" id="PF00171"/>
    </source>
</evidence>
<reference evidence="8 9" key="1">
    <citation type="submission" date="2019-11" db="EMBL/GenBank/DDBJ databases">
        <title>Genome sequences of 17 halophilic strains isolated from different environments.</title>
        <authorList>
            <person name="Furrow R.E."/>
        </authorList>
    </citation>
    <scope>NUCLEOTIDE SEQUENCE [LARGE SCALE GENOMIC DNA]</scope>
    <source>
        <strain evidence="8 9">22514_16_FS</strain>
    </source>
</reference>
<dbReference type="AlphaFoldDB" id="A0A6I5A4W6"/>
<dbReference type="PANTHER" id="PTHR42991">
    <property type="entry name" value="ALDEHYDE DEHYDROGENASE"/>
    <property type="match status" value="1"/>
</dbReference>
<dbReference type="InterPro" id="IPR015590">
    <property type="entry name" value="Aldehyde_DH_dom"/>
</dbReference>
<name>A0A6I5A4W6_9BACI</name>
<dbReference type="SUPFAM" id="SSF53720">
    <property type="entry name" value="ALDH-like"/>
    <property type="match status" value="1"/>
</dbReference>
<comment type="catalytic activity">
    <reaction evidence="3">
        <text>(2S)-3-sulfolactaldehyde + NAD(+) + H2O = (2S)-3-sulfolactate + NADH + 2 H(+)</text>
        <dbReference type="Rhea" id="RHEA:47932"/>
        <dbReference type="ChEBI" id="CHEBI:15377"/>
        <dbReference type="ChEBI" id="CHEBI:15378"/>
        <dbReference type="ChEBI" id="CHEBI:57540"/>
        <dbReference type="ChEBI" id="CHEBI:57945"/>
        <dbReference type="ChEBI" id="CHEBI:61289"/>
        <dbReference type="ChEBI" id="CHEBI:90109"/>
        <dbReference type="EC" id="1.2.1.97"/>
    </reaction>
    <physiologicalReaction direction="left-to-right" evidence="3">
        <dbReference type="Rhea" id="RHEA:47933"/>
    </physiologicalReaction>
</comment>
<comment type="caution">
    <text evidence="8">The sequence shown here is derived from an EMBL/GenBank/DDBJ whole genome shotgun (WGS) entry which is preliminary data.</text>
</comment>
<dbReference type="InterPro" id="IPR016163">
    <property type="entry name" value="Ald_DH_C"/>
</dbReference>
<gene>
    <name evidence="8" type="ORF">GLW05_17540</name>
</gene>
<organism evidence="8 9">
    <name type="scientific">Pontibacillus yanchengensis</name>
    <dbReference type="NCBI Taxonomy" id="462910"/>
    <lineage>
        <taxon>Bacteria</taxon>
        <taxon>Bacillati</taxon>
        <taxon>Bacillota</taxon>
        <taxon>Bacilli</taxon>
        <taxon>Bacillales</taxon>
        <taxon>Bacillaceae</taxon>
        <taxon>Pontibacillus</taxon>
    </lineage>
</organism>
<evidence type="ECO:0000256" key="1">
    <source>
        <dbReference type="ARBA" id="ARBA00009986"/>
    </source>
</evidence>
<keyword evidence="2" id="KW-0560">Oxidoreductase</keyword>
<evidence type="ECO:0000256" key="2">
    <source>
        <dbReference type="ARBA" id="ARBA00023002"/>
    </source>
</evidence>
<dbReference type="FunFam" id="3.40.605.10:FF:000007">
    <property type="entry name" value="NAD/NADP-dependent betaine aldehyde dehydrogenase"/>
    <property type="match status" value="1"/>
</dbReference>
<dbReference type="EC" id="1.2.1.97" evidence="5"/>
<dbReference type="Gene3D" id="3.40.309.10">
    <property type="entry name" value="Aldehyde Dehydrogenase, Chain A, domain 2"/>
    <property type="match status" value="1"/>
</dbReference>
<dbReference type="InterPro" id="IPR016162">
    <property type="entry name" value="Ald_DH_N"/>
</dbReference>
<dbReference type="FunFam" id="3.40.309.10:FF:000009">
    <property type="entry name" value="Aldehyde dehydrogenase A"/>
    <property type="match status" value="1"/>
</dbReference>
<sequence>MMRIGSIINGQERNEKDRESLAVLNPYNHEEIGMLALATEEDLNDAVETAFCTYHDIMKPMSAHERAEILRNAADLLVEQKDEFASILVQEAGKPLKYSKGEVDRAIQVLRFASELAKNIYGELIPMDAAPRGQNRIGMVTRKPLGVVGAITPFNFPLNLSLHKLAPAIAAGNTVVFKPAEKTPFSAYKLVKLFEQAGLPNGILNLVIGTGKEVGEPLVQHDKVNKITFTGSVPVGKNIRASAGLKKVTLELGSNSPNILFEDANVEDTVEKLTTGAFAFSGQVCISAQRIYVHHTIYEEFLEKYKERTKMLTIGDPANEATDIGPMINEDESKRAKEWIDDAIENGATLQVGGERTGTVLEPTIMTDVKKNMKIIAQEVFAPIVSVMPFKTEEEVVKRSNDSIYGLQAGLFTNNIDRAFRVADQLEMGGVWINEISTYRQDNHPYGGVKQSGLGKEGVKYAIEDMTEMKFIGVKLQGKE</sequence>
<dbReference type="GO" id="GO:0008911">
    <property type="term" value="F:lactaldehyde dehydrogenase (NAD+) activity"/>
    <property type="evidence" value="ECO:0007669"/>
    <property type="project" value="TreeGrafter"/>
</dbReference>
<evidence type="ECO:0000313" key="8">
    <source>
        <dbReference type="EMBL" id="MYL35385.1"/>
    </source>
</evidence>
<dbReference type="Gene3D" id="3.40.605.10">
    <property type="entry name" value="Aldehyde Dehydrogenase, Chain A, domain 1"/>
    <property type="match status" value="1"/>
</dbReference>
<dbReference type="Proteomes" id="UP000468638">
    <property type="component" value="Unassembled WGS sequence"/>
</dbReference>